<proteinExistence type="predicted"/>
<evidence type="ECO:0000256" key="1">
    <source>
        <dbReference type="SAM" id="Phobius"/>
    </source>
</evidence>
<dbReference type="RefSeq" id="WP_162332791.1">
    <property type="nucleotide sequence ID" value="NZ_CP048113.1"/>
</dbReference>
<dbReference type="AlphaFoldDB" id="A0A6B9ZKF6"/>
<dbReference type="EMBL" id="CP048113">
    <property type="protein sequence ID" value="QHS61113.1"/>
    <property type="molecule type" value="Genomic_DNA"/>
</dbReference>
<evidence type="ECO:0000313" key="2">
    <source>
        <dbReference type="EMBL" id="QHS61113.1"/>
    </source>
</evidence>
<reference evidence="2 3" key="1">
    <citation type="submission" date="2020-01" db="EMBL/GenBank/DDBJ databases">
        <title>Complete genome sequence of Chitinophaga sp. H33E-04 isolated from quinoa roots.</title>
        <authorList>
            <person name="Weon H.-Y."/>
            <person name="Lee S.A."/>
        </authorList>
    </citation>
    <scope>NUCLEOTIDE SEQUENCE [LARGE SCALE GENOMIC DNA]</scope>
    <source>
        <strain evidence="2 3">H33E-04</strain>
    </source>
</reference>
<keyword evidence="1" id="KW-1133">Transmembrane helix</keyword>
<gene>
    <name evidence="2" type="ORF">GWR21_16355</name>
</gene>
<dbReference type="Proteomes" id="UP000476411">
    <property type="component" value="Chromosome"/>
</dbReference>
<feature type="transmembrane region" description="Helical" evidence="1">
    <location>
        <begin position="54"/>
        <end position="75"/>
    </location>
</feature>
<dbReference type="KEGG" id="chih:GWR21_16355"/>
<keyword evidence="1" id="KW-0812">Transmembrane</keyword>
<keyword evidence="3" id="KW-1185">Reference proteome</keyword>
<sequence>MAFLSFVSNITGHVATLAGKITGQDMSDTVTEREDLYMPASTGVFHLQRDTGWYMFKVIGMATFFVIPVVLITIVL</sequence>
<name>A0A6B9ZKF6_9BACT</name>
<accession>A0A6B9ZKF6</accession>
<keyword evidence="1" id="KW-0472">Membrane</keyword>
<organism evidence="2 3">
    <name type="scientific">Chitinophaga agri</name>
    <dbReference type="NCBI Taxonomy" id="2703787"/>
    <lineage>
        <taxon>Bacteria</taxon>
        <taxon>Pseudomonadati</taxon>
        <taxon>Bacteroidota</taxon>
        <taxon>Chitinophagia</taxon>
        <taxon>Chitinophagales</taxon>
        <taxon>Chitinophagaceae</taxon>
        <taxon>Chitinophaga</taxon>
    </lineage>
</organism>
<protein>
    <submittedName>
        <fullName evidence="2">Uncharacterized protein</fullName>
    </submittedName>
</protein>
<evidence type="ECO:0000313" key="3">
    <source>
        <dbReference type="Proteomes" id="UP000476411"/>
    </source>
</evidence>